<dbReference type="InterPro" id="IPR004089">
    <property type="entry name" value="MCPsignal_dom"/>
</dbReference>
<keyword evidence="5" id="KW-0472">Membrane</keyword>
<dbReference type="Pfam" id="PF08376">
    <property type="entry name" value="NIT"/>
    <property type="match status" value="1"/>
</dbReference>
<evidence type="ECO:0000259" key="6">
    <source>
        <dbReference type="PROSITE" id="PS50111"/>
    </source>
</evidence>
<evidence type="ECO:0000313" key="8">
    <source>
        <dbReference type="EMBL" id="CUI00674.1"/>
    </source>
</evidence>
<evidence type="ECO:0000313" key="9">
    <source>
        <dbReference type="Proteomes" id="UP000051326"/>
    </source>
</evidence>
<keyword evidence="5" id="KW-1133">Transmembrane helix</keyword>
<dbReference type="InterPro" id="IPR003660">
    <property type="entry name" value="HAMP_dom"/>
</dbReference>
<dbReference type="EMBL" id="CYSR01000030">
    <property type="protein sequence ID" value="CUI00674.1"/>
    <property type="molecule type" value="Genomic_DNA"/>
</dbReference>
<dbReference type="Gene3D" id="6.10.340.10">
    <property type="match status" value="1"/>
</dbReference>
<evidence type="ECO:0000256" key="1">
    <source>
        <dbReference type="ARBA" id="ARBA00022500"/>
    </source>
</evidence>
<dbReference type="InterPro" id="IPR004090">
    <property type="entry name" value="Chemotax_Me-accpt_rcpt"/>
</dbReference>
<dbReference type="GO" id="GO:0007165">
    <property type="term" value="P:signal transduction"/>
    <property type="evidence" value="ECO:0007669"/>
    <property type="project" value="UniProtKB-KW"/>
</dbReference>
<dbReference type="InterPro" id="IPR051310">
    <property type="entry name" value="MCP_chemotaxis"/>
</dbReference>
<keyword evidence="1" id="KW-0145">Chemotaxis</keyword>
<evidence type="ECO:0000256" key="2">
    <source>
        <dbReference type="ARBA" id="ARBA00029447"/>
    </source>
</evidence>
<dbReference type="SUPFAM" id="SSF58104">
    <property type="entry name" value="Methyl-accepting chemotaxis protein (MCP) signaling domain"/>
    <property type="match status" value="1"/>
</dbReference>
<evidence type="ECO:0000259" key="7">
    <source>
        <dbReference type="PROSITE" id="PS50885"/>
    </source>
</evidence>
<dbReference type="Pfam" id="PF00672">
    <property type="entry name" value="HAMP"/>
    <property type="match status" value="1"/>
</dbReference>
<dbReference type="SMART" id="SM00283">
    <property type="entry name" value="MA"/>
    <property type="match status" value="1"/>
</dbReference>
<name>A0A0N7M4V3_9RHOB</name>
<feature type="domain" description="Methyl-accepting transducer" evidence="6">
    <location>
        <begin position="452"/>
        <end position="681"/>
    </location>
</feature>
<dbReference type="AlphaFoldDB" id="A0A0N7M4V3"/>
<dbReference type="CDD" id="cd11386">
    <property type="entry name" value="MCP_signal"/>
    <property type="match status" value="1"/>
</dbReference>
<dbReference type="PANTHER" id="PTHR43531:SF11">
    <property type="entry name" value="METHYL-ACCEPTING CHEMOTAXIS PROTEIN 3"/>
    <property type="match status" value="1"/>
</dbReference>
<gene>
    <name evidence="8" type="primary">trg_4</name>
    <name evidence="8" type="ORF">PHA8399_02809</name>
</gene>
<protein>
    <submittedName>
        <fullName evidence="8">Ribose and galactose chemoreceptor protein</fullName>
    </submittedName>
</protein>
<dbReference type="Gene3D" id="1.10.287.950">
    <property type="entry name" value="Methyl-accepting chemotaxis protein"/>
    <property type="match status" value="1"/>
</dbReference>
<keyword evidence="5" id="KW-0812">Transmembrane</keyword>
<dbReference type="GO" id="GO:0006935">
    <property type="term" value="P:chemotaxis"/>
    <property type="evidence" value="ECO:0007669"/>
    <property type="project" value="UniProtKB-KW"/>
</dbReference>
<proteinExistence type="inferred from homology"/>
<evidence type="ECO:0000256" key="5">
    <source>
        <dbReference type="SAM" id="Phobius"/>
    </source>
</evidence>
<evidence type="ECO:0000256" key="4">
    <source>
        <dbReference type="SAM" id="MobiDB-lite"/>
    </source>
</evidence>
<evidence type="ECO:0000256" key="3">
    <source>
        <dbReference type="PROSITE-ProRule" id="PRU00284"/>
    </source>
</evidence>
<sequence length="735" mass="79713">MGMRFLQHLSIKVKITMLLAAPLLLSLWFMGNKLLELYQRAQVNTVLAGELLESTSTLVHLLQVERGMSAGYLGGETTVMPEALVKIRQQNDEATADFLSRLAVVDRDGLSGEALQSFRVVQTELARKKEVRQQIANRSVPVRTAVEFYTNLNTALIQAGLSVAQKIDDPRISQEAVALSLYLRAKDAAGLERAAGAVGFANGWTPADFQVFVATHERFKERLERFLDFATVEDRNAVAALESTPEMKRFEEIRQAVLTGGDLSNLDAETWFSAATDMLKVLRGKESILIQHLEEDMAAYDAQNKLLLTEMAIFAVVLLALVLALSLVIARDMTKGLSVLNSALKKLANGDANAEVTGASRRDEIGAVARNVVELRTVTQKKQEEETRAEEERREEILSVARRIGAALLDLQNKRLDNPIQEFFPVEFKSIRMDFNDSLKALSEAVSSIGELTSSVDESTKSIAEASMDLAHRTEAESATLEKTTHAMRELTASVQHSAENADRAERLADSAQSGVASCDQVVKNTIVAMDKLQESSQEISQITKVIQDIAFQTNLLALNAGVEAARAGEAGRGFAVVASEVRMLAQRCADAVQQIDELTARSSEQVKNGAALVDQAGQAMSSVNEQVGEISNLVVEIAGNIKEQSVQMGDVNTAVGELEVMAQQNAAMAEQTTAATTSLSEQAQELRELVTQFTVPQASGPLDALPRPSNGAAPHRAIDFDDDQSGYDPGSAAA</sequence>
<dbReference type="STRING" id="1396826.PHA8399_02809"/>
<dbReference type="PROSITE" id="PS50111">
    <property type="entry name" value="CHEMOTAXIS_TRANSDUC_2"/>
    <property type="match status" value="1"/>
</dbReference>
<keyword evidence="3" id="KW-0807">Transducer</keyword>
<dbReference type="RefSeq" id="WP_158509270.1">
    <property type="nucleotide sequence ID" value="NZ_CYSR01000030.1"/>
</dbReference>
<dbReference type="Proteomes" id="UP000051326">
    <property type="component" value="Unassembled WGS sequence"/>
</dbReference>
<accession>A0A0N7M4V3</accession>
<keyword evidence="8" id="KW-0675">Receptor</keyword>
<feature type="transmembrane region" description="Helical" evidence="5">
    <location>
        <begin position="311"/>
        <end position="330"/>
    </location>
</feature>
<dbReference type="PANTHER" id="PTHR43531">
    <property type="entry name" value="PROTEIN ICFG"/>
    <property type="match status" value="1"/>
</dbReference>
<organism evidence="8 9">
    <name type="scientific">Leisingera aquaemixtae</name>
    <dbReference type="NCBI Taxonomy" id="1396826"/>
    <lineage>
        <taxon>Bacteria</taxon>
        <taxon>Pseudomonadati</taxon>
        <taxon>Pseudomonadota</taxon>
        <taxon>Alphaproteobacteria</taxon>
        <taxon>Rhodobacterales</taxon>
        <taxon>Roseobacteraceae</taxon>
        <taxon>Leisingera</taxon>
    </lineage>
</organism>
<dbReference type="PRINTS" id="PR00260">
    <property type="entry name" value="CHEMTRNSDUCR"/>
</dbReference>
<feature type="domain" description="HAMP" evidence="7">
    <location>
        <begin position="331"/>
        <end position="384"/>
    </location>
</feature>
<dbReference type="PROSITE" id="PS50885">
    <property type="entry name" value="HAMP"/>
    <property type="match status" value="1"/>
</dbReference>
<feature type="region of interest" description="Disordered" evidence="4">
    <location>
        <begin position="699"/>
        <end position="735"/>
    </location>
</feature>
<dbReference type="SUPFAM" id="SSF158472">
    <property type="entry name" value="HAMP domain-like"/>
    <property type="match status" value="1"/>
</dbReference>
<dbReference type="InterPro" id="IPR013587">
    <property type="entry name" value="Nitrate/nitrite_sensing"/>
</dbReference>
<reference evidence="8 9" key="1">
    <citation type="submission" date="2015-09" db="EMBL/GenBank/DDBJ databases">
        <authorList>
            <consortium name="Swine Surveillance"/>
        </authorList>
    </citation>
    <scope>NUCLEOTIDE SEQUENCE [LARGE SCALE GENOMIC DNA]</scope>
    <source>
        <strain evidence="8 9">CECT 8399</strain>
    </source>
</reference>
<dbReference type="Pfam" id="PF00015">
    <property type="entry name" value="MCPsignal"/>
    <property type="match status" value="1"/>
</dbReference>
<dbReference type="GO" id="GO:0004888">
    <property type="term" value="F:transmembrane signaling receptor activity"/>
    <property type="evidence" value="ECO:0007669"/>
    <property type="project" value="InterPro"/>
</dbReference>
<dbReference type="GO" id="GO:0016020">
    <property type="term" value="C:membrane"/>
    <property type="evidence" value="ECO:0007669"/>
    <property type="project" value="InterPro"/>
</dbReference>
<comment type="similarity">
    <text evidence="2">Belongs to the methyl-accepting chemotaxis (MCP) protein family.</text>
</comment>